<reference evidence="1 2" key="2">
    <citation type="journal article" date="2022" name="Mol. Ecol. Resour.">
        <title>The genomes of chicory, endive, great burdock and yacon provide insights into Asteraceae paleo-polyploidization history and plant inulin production.</title>
        <authorList>
            <person name="Fan W."/>
            <person name="Wang S."/>
            <person name="Wang H."/>
            <person name="Wang A."/>
            <person name="Jiang F."/>
            <person name="Liu H."/>
            <person name="Zhao H."/>
            <person name="Xu D."/>
            <person name="Zhang Y."/>
        </authorList>
    </citation>
    <scope>NUCLEOTIDE SEQUENCE [LARGE SCALE GENOMIC DNA]</scope>
    <source>
        <strain evidence="2">cv. Punajuju</strain>
        <tissue evidence="1">Leaves</tissue>
    </source>
</reference>
<evidence type="ECO:0000313" key="1">
    <source>
        <dbReference type="EMBL" id="KAI3737502.1"/>
    </source>
</evidence>
<proteinExistence type="predicted"/>
<organism evidence="1 2">
    <name type="scientific">Cichorium intybus</name>
    <name type="common">Chicory</name>
    <dbReference type="NCBI Taxonomy" id="13427"/>
    <lineage>
        <taxon>Eukaryota</taxon>
        <taxon>Viridiplantae</taxon>
        <taxon>Streptophyta</taxon>
        <taxon>Embryophyta</taxon>
        <taxon>Tracheophyta</taxon>
        <taxon>Spermatophyta</taxon>
        <taxon>Magnoliopsida</taxon>
        <taxon>eudicotyledons</taxon>
        <taxon>Gunneridae</taxon>
        <taxon>Pentapetalae</taxon>
        <taxon>asterids</taxon>
        <taxon>campanulids</taxon>
        <taxon>Asterales</taxon>
        <taxon>Asteraceae</taxon>
        <taxon>Cichorioideae</taxon>
        <taxon>Cichorieae</taxon>
        <taxon>Cichoriinae</taxon>
        <taxon>Cichorium</taxon>
    </lineage>
</organism>
<sequence length="180" mass="19723">MVVMEDPISQEKRFLEMIKNAKEEYELSPEPDSLKIVTTTSPPAPLPTDIPFNLASNSFPHTLPELEFLLPFRRYDHRNLSDTDLTASPCLVPKNSVMGNGVGKLTVCFTGADVVIPESFLKKAAEIGGGVFGTVYISSLGEDDGDNLAIKNLVVSNMIDREVRVLGKVRHPNLVSLIIV</sequence>
<comment type="caution">
    <text evidence="1">The sequence shown here is derived from an EMBL/GenBank/DDBJ whole genome shotgun (WGS) entry which is preliminary data.</text>
</comment>
<name>A0ACB9CTT7_CICIN</name>
<dbReference type="EMBL" id="CM042013">
    <property type="protein sequence ID" value="KAI3737502.1"/>
    <property type="molecule type" value="Genomic_DNA"/>
</dbReference>
<reference evidence="2" key="1">
    <citation type="journal article" date="2022" name="Mol. Ecol. Resour.">
        <title>The genomes of chicory, endive, great burdock and yacon provide insights into Asteraceae palaeo-polyploidization history and plant inulin production.</title>
        <authorList>
            <person name="Fan W."/>
            <person name="Wang S."/>
            <person name="Wang H."/>
            <person name="Wang A."/>
            <person name="Jiang F."/>
            <person name="Liu H."/>
            <person name="Zhao H."/>
            <person name="Xu D."/>
            <person name="Zhang Y."/>
        </authorList>
    </citation>
    <scope>NUCLEOTIDE SEQUENCE [LARGE SCALE GENOMIC DNA]</scope>
    <source>
        <strain evidence="2">cv. Punajuju</strain>
    </source>
</reference>
<protein>
    <submittedName>
        <fullName evidence="1">Uncharacterized protein</fullName>
    </submittedName>
</protein>
<keyword evidence="2" id="KW-1185">Reference proteome</keyword>
<evidence type="ECO:0000313" key="2">
    <source>
        <dbReference type="Proteomes" id="UP001055811"/>
    </source>
</evidence>
<gene>
    <name evidence="1" type="ORF">L2E82_27506</name>
</gene>
<accession>A0ACB9CTT7</accession>
<dbReference type="Proteomes" id="UP001055811">
    <property type="component" value="Linkage Group LG05"/>
</dbReference>